<dbReference type="InterPro" id="IPR005887">
    <property type="entry name" value="GH92_a_mannosidase_put"/>
</dbReference>
<name>A0AA90H1U6_9ACTN</name>
<dbReference type="Gene3D" id="3.30.2080.10">
    <property type="entry name" value="GH92 mannosidase domain"/>
    <property type="match status" value="1"/>
</dbReference>
<dbReference type="SUPFAM" id="SSF48208">
    <property type="entry name" value="Six-hairpin glycosidases"/>
    <property type="match status" value="1"/>
</dbReference>
<dbReference type="Gene3D" id="1.20.1050.60">
    <property type="entry name" value="alpha-1,2-mannosidase"/>
    <property type="match status" value="1"/>
</dbReference>
<dbReference type="Gene3D" id="1.20.1610.10">
    <property type="entry name" value="alpha-1,2-mannosidases domains"/>
    <property type="match status" value="1"/>
</dbReference>
<dbReference type="InterPro" id="IPR041371">
    <property type="entry name" value="GH92_N"/>
</dbReference>
<feature type="domain" description="Glycosyl hydrolase family 92" evidence="3">
    <location>
        <begin position="352"/>
        <end position="812"/>
    </location>
</feature>
<dbReference type="InterPro" id="IPR014718">
    <property type="entry name" value="GH-type_carb-bd"/>
</dbReference>
<dbReference type="GO" id="GO:0006516">
    <property type="term" value="P:glycoprotein catabolic process"/>
    <property type="evidence" value="ECO:0007669"/>
    <property type="project" value="TreeGrafter"/>
</dbReference>
<accession>A0AA90H1U6</accession>
<evidence type="ECO:0000259" key="4">
    <source>
        <dbReference type="Pfam" id="PF17678"/>
    </source>
</evidence>
<dbReference type="SUPFAM" id="SSF81296">
    <property type="entry name" value="E set domains"/>
    <property type="match status" value="1"/>
</dbReference>
<keyword evidence="5" id="KW-0326">Glycosidase</keyword>
<dbReference type="InterPro" id="IPR012939">
    <property type="entry name" value="Glyco_hydro_92"/>
</dbReference>
<feature type="domain" description="Glycosyl hydrolase family 92 N-terminal" evidence="4">
    <location>
        <begin position="117"/>
        <end position="346"/>
    </location>
</feature>
<dbReference type="GO" id="GO:0030246">
    <property type="term" value="F:carbohydrate binding"/>
    <property type="evidence" value="ECO:0007669"/>
    <property type="project" value="InterPro"/>
</dbReference>
<evidence type="ECO:0000256" key="2">
    <source>
        <dbReference type="SAM" id="SignalP"/>
    </source>
</evidence>
<feature type="signal peptide" evidence="2">
    <location>
        <begin position="1"/>
        <end position="32"/>
    </location>
</feature>
<dbReference type="InterPro" id="IPR008928">
    <property type="entry name" value="6-hairpin_glycosidase_sf"/>
</dbReference>
<feature type="chain" id="PRO_5041710759" evidence="2">
    <location>
        <begin position="33"/>
        <end position="1428"/>
    </location>
</feature>
<dbReference type="Gene3D" id="2.70.98.10">
    <property type="match status" value="1"/>
</dbReference>
<dbReference type="PANTHER" id="PTHR12143">
    <property type="entry name" value="PEPTIDE N-GLYCANASE PNGASE -RELATED"/>
    <property type="match status" value="1"/>
</dbReference>
<gene>
    <name evidence="5" type="ORF">POF50_008165</name>
</gene>
<evidence type="ECO:0000256" key="1">
    <source>
        <dbReference type="SAM" id="MobiDB-lite"/>
    </source>
</evidence>
<evidence type="ECO:0000259" key="3">
    <source>
        <dbReference type="Pfam" id="PF07971"/>
    </source>
</evidence>
<proteinExistence type="predicted"/>
<dbReference type="GO" id="GO:0005829">
    <property type="term" value="C:cytosol"/>
    <property type="evidence" value="ECO:0007669"/>
    <property type="project" value="TreeGrafter"/>
</dbReference>
<evidence type="ECO:0000313" key="5">
    <source>
        <dbReference type="EMBL" id="MDI5969319.1"/>
    </source>
</evidence>
<dbReference type="NCBIfam" id="TIGR01180">
    <property type="entry name" value="aman2_put"/>
    <property type="match status" value="1"/>
</dbReference>
<dbReference type="EMBL" id="JABXJJ020000009">
    <property type="protein sequence ID" value="MDI5969319.1"/>
    <property type="molecule type" value="Genomic_DNA"/>
</dbReference>
<comment type="caution">
    <text evidence="5">The sequence shown here is derived from an EMBL/GenBank/DDBJ whole genome shotgun (WGS) entry which is preliminary data.</text>
</comment>
<dbReference type="PANTHER" id="PTHR12143:SF39">
    <property type="entry name" value="SECRETED PROTEIN"/>
    <property type="match status" value="1"/>
</dbReference>
<dbReference type="Pfam" id="PF07971">
    <property type="entry name" value="Glyco_hydro_92"/>
    <property type="match status" value="1"/>
</dbReference>
<protein>
    <submittedName>
        <fullName evidence="5">GH92 family glycosyl hydrolase</fullName>
        <ecNumber evidence="5">3.2.1.-</ecNumber>
    </submittedName>
</protein>
<dbReference type="EC" id="3.2.1.-" evidence="5"/>
<dbReference type="RefSeq" id="WP_271313171.1">
    <property type="nucleotide sequence ID" value="NZ_JABXJJ020000009.1"/>
</dbReference>
<dbReference type="GO" id="GO:0000224">
    <property type="term" value="F:peptide-N4-(N-acetyl-beta-glucosaminyl)asparagine amidase activity"/>
    <property type="evidence" value="ECO:0007669"/>
    <property type="project" value="TreeGrafter"/>
</dbReference>
<dbReference type="GO" id="GO:0016798">
    <property type="term" value="F:hydrolase activity, acting on glycosyl bonds"/>
    <property type="evidence" value="ECO:0007669"/>
    <property type="project" value="UniProtKB-KW"/>
</dbReference>
<organism evidence="5">
    <name type="scientific">Streptantibioticus silvisoli</name>
    <dbReference type="NCBI Taxonomy" id="2705255"/>
    <lineage>
        <taxon>Bacteria</taxon>
        <taxon>Bacillati</taxon>
        <taxon>Actinomycetota</taxon>
        <taxon>Actinomycetes</taxon>
        <taxon>Kitasatosporales</taxon>
        <taxon>Streptomycetaceae</taxon>
        <taxon>Streptantibioticus</taxon>
    </lineage>
</organism>
<dbReference type="InterPro" id="IPR014756">
    <property type="entry name" value="Ig_E-set"/>
</dbReference>
<keyword evidence="5" id="KW-0378">Hydrolase</keyword>
<feature type="compositionally biased region" description="Low complexity" evidence="1">
    <location>
        <begin position="33"/>
        <end position="70"/>
    </location>
</feature>
<reference evidence="5" key="1">
    <citation type="submission" date="2023-05" db="EMBL/GenBank/DDBJ databases">
        <title>Streptantibioticus silvisoli sp. nov., acidotolerant actinomycetes 1 from pine litter.</title>
        <authorList>
            <person name="Swiecimska M."/>
            <person name="Golinska P."/>
            <person name="Sangal V."/>
            <person name="Wachnowicz B."/>
            <person name="Goodfellow M."/>
        </authorList>
    </citation>
    <scope>NUCLEOTIDE SEQUENCE</scope>
    <source>
        <strain evidence="5">SL13</strain>
    </source>
</reference>
<feature type="region of interest" description="Disordered" evidence="1">
    <location>
        <begin position="33"/>
        <end position="72"/>
    </location>
</feature>
<keyword evidence="2" id="KW-0732">Signal</keyword>
<dbReference type="Gene3D" id="2.60.40.10">
    <property type="entry name" value="Immunoglobulins"/>
    <property type="match status" value="1"/>
</dbReference>
<dbReference type="InterPro" id="IPR050883">
    <property type="entry name" value="PNGase"/>
</dbReference>
<dbReference type="Pfam" id="PF17678">
    <property type="entry name" value="Glyco_hydro_92N"/>
    <property type="match status" value="1"/>
</dbReference>
<dbReference type="InterPro" id="IPR013783">
    <property type="entry name" value="Ig-like_fold"/>
</dbReference>
<sequence length="1428" mass="147314">MKRRQRQGIGRWPALTVLTAASTLMLTGFAQASPVSPSVSASPNPGASASPSPSASAGASRTAGKAPAAGKPGGTCTVTGTGHLADCQKPVAKAALPAGARNTGTLDRPVTDLASLVDTRTWTTGGGNTFPGAEVPYGMVQWSPDTLPDRNAGGGYSYTDTSLTGYSLDHVSGPGCGAAGDVPILPVTSALPSGSDPNSVTTAFSHTGETAQAGYYSAQSNGSDHPVTSEFTAAEHSSMGRFTFPKGSDAGFDIKLQDSQTTVTADTAQVVGNDEVTGSVTTGDFCGESENDGQSQLYTVYFDIKFDQPFASSQVITASGKTSPSAVYVGFDTTSNPVVQAKVGISYVSAANARLNWQTDNAGWNFATVEAAARRTWNGLLGRIKVSGDTYAKTQQFYSMLYKDFIDPNVTSDVNGQFMGSDDKVHSLAAGQKNQYGMYSGWDIYHTTAQLQAMLDPSAASDQAQSQVNYYAEDSLFQQWGYLQDNNYVMVGDPEDAILSDYYAFGAHGFDTKQALADMVKEATTVNDARPGEALEQKYGYLPEDGSYGCCNAHGVIATQLEDDIADFALSDFAKSLGDNSDAAMLKARANNWENTFDPNNGLLNARYANGQFEPGITETTQQDNEPDYVEGDAYEYLWEVPNDYPTLFNLLGGPSKVVPALEKYLSQPNASGVYAEIANEFDLGEQYAPYYAGDPAAAQTAIHTIETTVYQPGPSGLANNDDLGAMSATDIWQQLGLYPENPGSDTLLLSTPGFAHEQVSLPNGRTITINAPGANTEYYAKSLRINGVPDQKLATSYTKLSKGANLDWTLSAKPTSWGTSRHDAPPSDTAGTTATVGYLTDQTATVAPGKSGTITVGADNATDKPQKVAMSIAAPAGVTITPGSATIEVPPHATATTKLTVSAGADTTQNFYSAPVTLTTKSTGATQKLNQTVLVAAPGSLLSTFDSVGISDSSDEAAADIDGDGDSYSAAALAADGFTAGKDVTVDGVTFTWPLPGGGLPDNTVPDGQTLTLNAPAGTQRLAFLGSATGGPVSGPATLHYSDGSTATYYLGLSDWTLNAGSSKPSYGNKVAATTTYRNCPSCTGGQQSVATDIFYTALPVDSAKTLTGVTLPSGTGGGQEHIFSVGTSTTAATGPVATSLSTGSAKAGEQVTIHGSGFGSSQGNGYVAFSDNGTSWGSPGNTATFTVDSWSDTAVTFTVPTPSGTDNKFQVWAGTPASVGVVDNSGDVSDSPELQITPTADPADYYDNVGITDDSDTSCADFDGLGYSYSAQALSAAGLTPGGTVTSDGLTYTWPKAASCKNDDILAAGQTILVNGTAGASKLGLLESSSNGSTSGPVTVTYTDGTSTTRTVSSSDWAGSAGPDETAVATMSYRNASGAGSQAITMYVYATTVPIDPTRTVASVTFPDVSATVANSAMHVFALTTG</sequence>
<dbReference type="GO" id="GO:0005975">
    <property type="term" value="P:carbohydrate metabolic process"/>
    <property type="evidence" value="ECO:0007669"/>
    <property type="project" value="InterPro"/>
</dbReference>